<reference evidence="3 4" key="1">
    <citation type="submission" date="2019-12" db="EMBL/GenBank/DDBJ databases">
        <title>Draft genome sequence of the ascomycete Xylaria multiplex DSM 110363.</title>
        <authorList>
            <person name="Buettner E."/>
            <person name="Kellner H."/>
        </authorList>
    </citation>
    <scope>NUCLEOTIDE SEQUENCE [LARGE SCALE GENOMIC DNA]</scope>
    <source>
        <strain evidence="3 4">DSM 110363</strain>
    </source>
</reference>
<dbReference type="InParanoid" id="A0A7C8MLX1"/>
<dbReference type="EMBL" id="WUBL01000051">
    <property type="protein sequence ID" value="KAF2968412.1"/>
    <property type="molecule type" value="Genomic_DNA"/>
</dbReference>
<name>A0A7C8MLX1_9PEZI</name>
<dbReference type="PANTHER" id="PTHR42678:SF34">
    <property type="entry name" value="OS04G0183300 PROTEIN"/>
    <property type="match status" value="1"/>
</dbReference>
<accession>A0A7C8MLX1</accession>
<evidence type="ECO:0000313" key="3">
    <source>
        <dbReference type="EMBL" id="KAF2968412.1"/>
    </source>
</evidence>
<dbReference type="InterPro" id="IPR036928">
    <property type="entry name" value="AS_sf"/>
</dbReference>
<sequence>MADKSKGPESVALADINLLTVTSAELQKLLTSGQVRSTELVELYLDHIEKHNHNGLKLNAMISTTPRETLLRIAQILDEERVNGTVRSKLHGIPITVKDNIMTGPELGMPTTVGTYALEKAMARKNAPIVERLIRAGAIVIGKANLSEMTGWKGFGITTGWSALGGQTQSPYIVGGFKDGDKLLGHSAPGGSSSGSAAGVAAGFAPLALATETDGSIVQPANRAALYGLKTTVGLLPTEGTAPWSSLTDSIGGMAKSPEDLRVLIQTLSNADYDQSVTNSWEDLRVGFVDPTLWSFSPVICDPDENLIQQQRREMATAMTKIKEMGGTVKQPVPLTSMDELMLDGDDALEQLWNHDFQREWDQFLLGYESKNVGTLKDIVLFNSKHSEKALPPRYPGQQLLESAVDEKQKISHEKYAEGVELIRKAARINGIDKTLIEYDLDVIVGPMDGRIPTIAAAAGYPVGTMPLGYSVSNGRPFGMCIVARAGQEGKILQAMGAWDATIGKRKPPPQMLTNTAKTNGRMGLGQAPVL</sequence>
<gene>
    <name evidence="3" type="ORF">GQX73_g5175</name>
</gene>
<dbReference type="AlphaFoldDB" id="A0A7C8MLX1"/>
<evidence type="ECO:0000313" key="4">
    <source>
        <dbReference type="Proteomes" id="UP000481858"/>
    </source>
</evidence>
<dbReference type="PANTHER" id="PTHR42678">
    <property type="entry name" value="AMIDASE"/>
    <property type="match status" value="1"/>
</dbReference>
<evidence type="ECO:0000259" key="2">
    <source>
        <dbReference type="Pfam" id="PF01425"/>
    </source>
</evidence>
<feature type="domain" description="Amidase" evidence="2">
    <location>
        <begin position="39"/>
        <end position="279"/>
    </location>
</feature>
<dbReference type="SUPFAM" id="SSF75304">
    <property type="entry name" value="Amidase signature (AS) enzymes"/>
    <property type="match status" value="1"/>
</dbReference>
<proteinExistence type="predicted"/>
<dbReference type="Pfam" id="PF01425">
    <property type="entry name" value="Amidase"/>
    <property type="match status" value="1"/>
</dbReference>
<dbReference type="Proteomes" id="UP000481858">
    <property type="component" value="Unassembled WGS sequence"/>
</dbReference>
<dbReference type="InterPro" id="IPR023631">
    <property type="entry name" value="Amidase_dom"/>
</dbReference>
<comment type="caution">
    <text evidence="3">The sequence shown here is derived from an EMBL/GenBank/DDBJ whole genome shotgun (WGS) entry which is preliminary data.</text>
</comment>
<organism evidence="3 4">
    <name type="scientific">Xylaria multiplex</name>
    <dbReference type="NCBI Taxonomy" id="323545"/>
    <lineage>
        <taxon>Eukaryota</taxon>
        <taxon>Fungi</taxon>
        <taxon>Dikarya</taxon>
        <taxon>Ascomycota</taxon>
        <taxon>Pezizomycotina</taxon>
        <taxon>Sordariomycetes</taxon>
        <taxon>Xylariomycetidae</taxon>
        <taxon>Xylariales</taxon>
        <taxon>Xylariaceae</taxon>
        <taxon>Xylaria</taxon>
    </lineage>
</organism>
<keyword evidence="4" id="KW-1185">Reference proteome</keyword>
<dbReference type="Gene3D" id="3.90.1300.10">
    <property type="entry name" value="Amidase signature (AS) domain"/>
    <property type="match status" value="1"/>
</dbReference>
<protein>
    <recommendedName>
        <fullName evidence="2">Amidase domain-containing protein</fullName>
    </recommendedName>
</protein>
<feature type="region of interest" description="Disordered" evidence="1">
    <location>
        <begin position="504"/>
        <end position="531"/>
    </location>
</feature>
<dbReference type="OrthoDB" id="566138at2759"/>
<evidence type="ECO:0000256" key="1">
    <source>
        <dbReference type="SAM" id="MobiDB-lite"/>
    </source>
</evidence>